<dbReference type="InParanoid" id="D8TR27"/>
<keyword evidence="3" id="KW-1185">Reference proteome</keyword>
<evidence type="ECO:0000313" key="2">
    <source>
        <dbReference type="EMBL" id="EFJ50128.1"/>
    </source>
</evidence>
<dbReference type="OrthoDB" id="552825at2759"/>
<dbReference type="AlphaFoldDB" id="D8TR27"/>
<dbReference type="RefSeq" id="XP_002948748.1">
    <property type="nucleotide sequence ID" value="XM_002948702.1"/>
</dbReference>
<dbReference type="GeneID" id="9623453"/>
<feature type="region of interest" description="Disordered" evidence="1">
    <location>
        <begin position="161"/>
        <end position="180"/>
    </location>
</feature>
<gene>
    <name evidence="2" type="ORF">VOLCADRAFT_104078</name>
</gene>
<name>D8TR27_VOLCA</name>
<feature type="compositionally biased region" description="Low complexity" evidence="1">
    <location>
        <begin position="301"/>
        <end position="311"/>
    </location>
</feature>
<feature type="compositionally biased region" description="Gly residues" evidence="1">
    <location>
        <begin position="161"/>
        <end position="171"/>
    </location>
</feature>
<evidence type="ECO:0000256" key="1">
    <source>
        <dbReference type="SAM" id="MobiDB-lite"/>
    </source>
</evidence>
<feature type="compositionally biased region" description="Polar residues" evidence="1">
    <location>
        <begin position="327"/>
        <end position="336"/>
    </location>
</feature>
<feature type="compositionally biased region" description="Pro residues" evidence="1">
    <location>
        <begin position="383"/>
        <end position="396"/>
    </location>
</feature>
<proteinExistence type="predicted"/>
<organism evidence="3">
    <name type="scientific">Volvox carteri f. nagariensis</name>
    <dbReference type="NCBI Taxonomy" id="3068"/>
    <lineage>
        <taxon>Eukaryota</taxon>
        <taxon>Viridiplantae</taxon>
        <taxon>Chlorophyta</taxon>
        <taxon>core chlorophytes</taxon>
        <taxon>Chlorophyceae</taxon>
        <taxon>CS clade</taxon>
        <taxon>Chlamydomonadales</taxon>
        <taxon>Volvocaceae</taxon>
        <taxon>Volvox</taxon>
    </lineage>
</organism>
<sequence length="793" mass="78462">MQATKQFSPGDKQKECLESTTKLGRVDCVSVCECPPLRLSESSANLLSPTCSQLELADYRAGICSPEIGCQENELELVGFQVVGQGMRPTSSASLTCNSYVSPSSGDSTPTSFAADTEADSATDYSATAAHTADYSASSVLTLKPSACVVNKDALPGLSCGGGSDSDGTHGGNSPAVEGMASGEVSYASDEDDGSPYLPREIHPFDVQLARMLSAVSQAAGASPAQLLQPLLNFAAEDYQDLVNALVESGCGCVHLLACHLHNLRTMAEEAIDNSSPAAITAAAATARADAAAANTSTATATATSAKAAQAGKGASERGIGGRKGRASTQAASASSPDAGPEDKAAQESLRASIMDQYRRVVYRLVDTALGLLNKDAGHLPPTVQPPPPPPPPPPSIGRGCGGAGATSSGRAQAEQQLGRSRSVPVSGSAAAVAGIPTQAVGAVASASLLRSGQGQKVMMPGAPTCINSVLSSNSTMISRAAGETAGIGAAPRNTGVPASVFAALANAADAAPPRNGFVDAVDVMQAMRMQQLAPSTAPDVVEALSIQHLSGGAAGPLTTAAAAAAAAAAGPLFTGPTSSLAARGRSLSQSSALTGSGVMPAASATAAARGRAATAESYTGVGAGLGPQLGLGLPRGLQVLSPSDLAPPSALTASSSANMLNAAAAATAAQLMQAYDNAATLAEQGVWRPEDSLAALQWQLPTAAAVAAPFGGPVGGLVGPLSSAGCEHPQPDHQQQQLMMMMQSGLLPAAGAGTVGGNVAAVAAAAAAAAAALPYGTATSFPGVQLPGGWIV</sequence>
<protein>
    <submittedName>
        <fullName evidence="2">Uncharacterized protein</fullName>
    </submittedName>
</protein>
<dbReference type="EMBL" id="GL378332">
    <property type="protein sequence ID" value="EFJ50128.1"/>
    <property type="molecule type" value="Genomic_DNA"/>
</dbReference>
<feature type="compositionally biased region" description="Polar residues" evidence="1">
    <location>
        <begin position="406"/>
        <end position="418"/>
    </location>
</feature>
<dbReference type="KEGG" id="vcn:VOLCADRAFT_104078"/>
<feature type="region of interest" description="Disordered" evidence="1">
    <location>
        <begin position="301"/>
        <end position="348"/>
    </location>
</feature>
<accession>D8TR27</accession>
<evidence type="ECO:0000313" key="3">
    <source>
        <dbReference type="Proteomes" id="UP000001058"/>
    </source>
</evidence>
<reference evidence="2 3" key="1">
    <citation type="journal article" date="2010" name="Science">
        <title>Genomic analysis of organismal complexity in the multicellular green alga Volvox carteri.</title>
        <authorList>
            <person name="Prochnik S.E."/>
            <person name="Umen J."/>
            <person name="Nedelcu A.M."/>
            <person name="Hallmann A."/>
            <person name="Miller S.M."/>
            <person name="Nishii I."/>
            <person name="Ferris P."/>
            <person name="Kuo A."/>
            <person name="Mitros T."/>
            <person name="Fritz-Laylin L.K."/>
            <person name="Hellsten U."/>
            <person name="Chapman J."/>
            <person name="Simakov O."/>
            <person name="Rensing S.A."/>
            <person name="Terry A."/>
            <person name="Pangilinan J."/>
            <person name="Kapitonov V."/>
            <person name="Jurka J."/>
            <person name="Salamov A."/>
            <person name="Shapiro H."/>
            <person name="Schmutz J."/>
            <person name="Grimwood J."/>
            <person name="Lindquist E."/>
            <person name="Lucas S."/>
            <person name="Grigoriev I.V."/>
            <person name="Schmitt R."/>
            <person name="Kirk D."/>
            <person name="Rokhsar D.S."/>
        </authorList>
    </citation>
    <scope>NUCLEOTIDE SEQUENCE [LARGE SCALE GENOMIC DNA]</scope>
    <source>
        <strain evidence="3">f. Nagariensis / Eve</strain>
    </source>
</reference>
<dbReference type="Proteomes" id="UP000001058">
    <property type="component" value="Unassembled WGS sequence"/>
</dbReference>
<feature type="region of interest" description="Disordered" evidence="1">
    <location>
        <begin position="377"/>
        <end position="423"/>
    </location>
</feature>